<feature type="compositionally biased region" description="Basic and acidic residues" evidence="1">
    <location>
        <begin position="1159"/>
        <end position="1246"/>
    </location>
</feature>
<evidence type="ECO:0000256" key="1">
    <source>
        <dbReference type="SAM" id="MobiDB-lite"/>
    </source>
</evidence>
<dbReference type="PIRSF" id="PIRSF034039">
    <property type="entry name" value="UCP034039"/>
    <property type="match status" value="1"/>
</dbReference>
<proteinExistence type="predicted"/>
<dbReference type="EMBL" id="JAOCZP010000002">
    <property type="protein sequence ID" value="MCT7375049.1"/>
    <property type="molecule type" value="Genomic_DNA"/>
</dbReference>
<dbReference type="InterPro" id="IPR052894">
    <property type="entry name" value="AsmA-related"/>
</dbReference>
<keyword evidence="4" id="KW-1185">Reference proteome</keyword>
<sequence length="1303" mass="138459">MGGLVVLALTAALVAPYFIDWTNYRDEFEREAGRVLGRDVRVEGTARARLLPFPSVTFTDVVVDGESGEAAMTVDEFSMDAELAPFLSGELLIFDMRLVRPSASLEVGPSGRIDWAMRPSSPFDPRQVTLEKVTISDGTIAIHQQASGRTIQLSNIDAELSARTLAGPWRVNGALAVDGMPVALSASTGTVGEEGAMRVRVSAEPRDYPLSLEADGQAQFVEGEGRYAGTFRLRTVRTEAGDAADDRAQADNPGNRVTGRFALDHERLNVEEFRFETGPEIDPYTAEGEAVVELGAEPSFSITADGAQIRFGGPAEEGGAMPGLSADERFAALTKFVTDLPKPAIPGVIAVNLPAIVAGDTTIRNIRLRAEPEENGWKIGSLAATLPGRTRFEGEGLLATADDLAFTGNMVLAVGQPSGFAAWLAKDVDEAIRRLPAAGFSADVALTAERQRFDDLELILGDARFRGSVDRRSPADARPSLALSLTGDRLDVDGMRAFASLFVDEAGRNRLADHDVDLEIAAGPVSAEGLTAERLDTALRLRAGELEIDRLTIGGLAEANISATGQISGIGEEPTGRLDAAVVAVDLAPLVDLLAERFPDNRLLAALNRRASLYPGLLEDAELDVVASATDNGGESAGLAVSAKGEAGGTVFSLSASGEGVLSEAAEARFTTNFTGRNEEAASLYALFGLPALPLGLAGEAEAELSATGTLAGGLETSFRFSGEGFSAHFDGDVTPQDEDISVLGKAQLEAEDLEPWLAAAGVSLPGFGYGLPAELSADIDYGEDLAVISGLTGSVAESVVSGDLNGTLRDGKPHFTGALRLGALDLGVAAEMVVGSAAFDGDGDVWPEAPFRQGVSTPFSADVELATETLWLGNAATAEDASLRLRLDADGLAVSDLSAKLLGGTVEGLAELSNNEGTGLFNAQLALRGAPLQTLLPGAGIAGEADLSASLTANGKSVNGMAASLAGSGSAALKDLVINKLDPQALPKILARADALGTEIDASQVADFAPELVRGGTFEAGATELAFSVANGVARTPPVQLRTEGALMSAEAAADFRDRTVSASGSLTYEAGREAVVGSDPMVRFAVQGPPGEAEFQLDIEPLAQFLTQRALEREQARVEHMQALLLEGQRLRREMRYFAALEAERAAEEAERVRLEREAEQQRKAEEERARQRREEEARQREEEEARQREEEEARQREEDEARRREEEEARRRAEEERRLEAERRREEAERRAVEEERRRREEAPPTDGGTGAAIDRAPLPPPVQEPDGNHSNGGGEPRPEPVFRTEDLTVERLMELLGPR</sequence>
<dbReference type="Proteomes" id="UP001320831">
    <property type="component" value="Unassembled WGS sequence"/>
</dbReference>
<comment type="caution">
    <text evidence="3">The sequence shown here is derived from an EMBL/GenBank/DDBJ whole genome shotgun (WGS) entry which is preliminary data.</text>
</comment>
<evidence type="ECO:0000313" key="3">
    <source>
        <dbReference type="EMBL" id="MCT7375049.1"/>
    </source>
</evidence>
<name>A0ABT2LPD5_9HYPH</name>
<dbReference type="PANTHER" id="PTHR30441:SF4">
    <property type="entry name" value="PROTEIN ASMA"/>
    <property type="match status" value="1"/>
</dbReference>
<feature type="domain" description="AsmA" evidence="2">
    <location>
        <begin position="840"/>
        <end position="976"/>
    </location>
</feature>
<organism evidence="3 4">
    <name type="scientific">Chelativorans salis</name>
    <dbReference type="NCBI Taxonomy" id="2978478"/>
    <lineage>
        <taxon>Bacteria</taxon>
        <taxon>Pseudomonadati</taxon>
        <taxon>Pseudomonadota</taxon>
        <taxon>Alphaproteobacteria</taxon>
        <taxon>Hyphomicrobiales</taxon>
        <taxon>Phyllobacteriaceae</taxon>
        <taxon>Chelativorans</taxon>
    </lineage>
</organism>
<gene>
    <name evidence="3" type="ORF">N5A92_08355</name>
</gene>
<reference evidence="3 4" key="1">
    <citation type="submission" date="2022-09" db="EMBL/GenBank/DDBJ databases">
        <title>Chelativorans salina sp. nov., a novel slightly halophilic bacterium isolated from a saline lake sediment enrichment.</title>
        <authorList>
            <person name="Gao L."/>
            <person name="Fang B.-Z."/>
            <person name="Li W.-J."/>
        </authorList>
    </citation>
    <scope>NUCLEOTIDE SEQUENCE [LARGE SCALE GENOMIC DNA]</scope>
    <source>
        <strain evidence="3 4">EGI FJ00035</strain>
    </source>
</reference>
<feature type="domain" description="AsmA" evidence="2">
    <location>
        <begin position="2"/>
        <end position="171"/>
    </location>
</feature>
<dbReference type="Pfam" id="PF05170">
    <property type="entry name" value="AsmA"/>
    <property type="match status" value="2"/>
</dbReference>
<dbReference type="PANTHER" id="PTHR30441">
    <property type="entry name" value="DUF748 DOMAIN-CONTAINING PROTEIN"/>
    <property type="match status" value="1"/>
</dbReference>
<evidence type="ECO:0000259" key="2">
    <source>
        <dbReference type="Pfam" id="PF05170"/>
    </source>
</evidence>
<feature type="region of interest" description="Disordered" evidence="1">
    <location>
        <begin position="1159"/>
        <end position="1291"/>
    </location>
</feature>
<protein>
    <submittedName>
        <fullName evidence="3">AsmA family protein</fullName>
    </submittedName>
</protein>
<dbReference type="RefSeq" id="WP_260902319.1">
    <property type="nucleotide sequence ID" value="NZ_JAOCZP010000002.1"/>
</dbReference>
<dbReference type="InterPro" id="IPR007844">
    <property type="entry name" value="AsmA"/>
</dbReference>
<feature type="compositionally biased region" description="Basic and acidic residues" evidence="1">
    <location>
        <begin position="1280"/>
        <end position="1291"/>
    </location>
</feature>
<accession>A0ABT2LPD5</accession>
<dbReference type="InterPro" id="IPR017023">
    <property type="entry name" value="UCP034039"/>
</dbReference>
<evidence type="ECO:0000313" key="4">
    <source>
        <dbReference type="Proteomes" id="UP001320831"/>
    </source>
</evidence>